<dbReference type="GeneID" id="92816281"/>
<evidence type="ECO:0000313" key="3">
    <source>
        <dbReference type="Proteomes" id="UP000006008"/>
    </source>
</evidence>
<dbReference type="Pfam" id="PF07510">
    <property type="entry name" value="GmrSD_C"/>
    <property type="match status" value="1"/>
</dbReference>
<reference evidence="2 3" key="1">
    <citation type="submission" date="2011-08" db="EMBL/GenBank/DDBJ databases">
        <title>The Genome Sequence of Alistipes indistinctus YIT 12060.</title>
        <authorList>
            <consortium name="The Broad Institute Genome Sequencing Platform"/>
            <person name="Earl A."/>
            <person name="Ward D."/>
            <person name="Feldgarden M."/>
            <person name="Gevers D."/>
            <person name="Morotomi M."/>
            <person name="Young S.K."/>
            <person name="Zeng Q."/>
            <person name="Gargeya S."/>
            <person name="Fitzgerald M."/>
            <person name="Haas B."/>
            <person name="Abouelleil A."/>
            <person name="Alvarado L."/>
            <person name="Arachchi H.M."/>
            <person name="Berlin A."/>
            <person name="Brown A."/>
            <person name="Chapman S.B."/>
            <person name="Chen Z."/>
            <person name="Dunbar C."/>
            <person name="Freedman E."/>
            <person name="Gearin G."/>
            <person name="Gellesch M."/>
            <person name="Goldberg J."/>
            <person name="Griggs A."/>
            <person name="Gujja S."/>
            <person name="Heiman D."/>
            <person name="Howarth C."/>
            <person name="Larson L."/>
            <person name="Lui A."/>
            <person name="MacDonald P.J.P."/>
            <person name="Montmayeur A."/>
            <person name="Murphy C."/>
            <person name="Neiman D."/>
            <person name="Pearson M."/>
            <person name="Priest M."/>
            <person name="Roberts A."/>
            <person name="Saif S."/>
            <person name="Shea T."/>
            <person name="Shenoy N."/>
            <person name="Sisk P."/>
            <person name="Stolte C."/>
            <person name="Sykes S."/>
            <person name="Wortman J."/>
            <person name="Nusbaum C."/>
            <person name="Birren B."/>
        </authorList>
    </citation>
    <scope>NUCLEOTIDE SEQUENCE [LARGE SCALE GENOMIC DNA]</scope>
    <source>
        <strain evidence="2 3">YIT 12060</strain>
    </source>
</reference>
<dbReference type="InterPro" id="IPR011089">
    <property type="entry name" value="GmrSD_C"/>
</dbReference>
<dbReference type="HOGENOM" id="CLU_1232904_0_0_10"/>
<dbReference type="RefSeq" id="WP_009133514.1">
    <property type="nucleotide sequence ID" value="NZ_CP102250.1"/>
</dbReference>
<name>G5H7Q5_9BACT</name>
<accession>G5H7Q5</accession>
<dbReference type="eggNOG" id="COG1479">
    <property type="taxonomic scope" value="Bacteria"/>
</dbReference>
<evidence type="ECO:0000313" key="2">
    <source>
        <dbReference type="EMBL" id="EHB92504.1"/>
    </source>
</evidence>
<feature type="domain" description="GmrSD restriction endonucleases C-terminal" evidence="1">
    <location>
        <begin position="84"/>
        <end position="211"/>
    </location>
</feature>
<proteinExistence type="predicted"/>
<sequence>MLQYETIKNHFTEILKNKGINTKTQWKEKAQNYLKYDSTGKDIIRLALLIASHDTIPDTTNKGIVKLGRHGCSKYLCLEKWLSNDLKTIEHIAPQTNKDNMWDEALYDINIETYQAIGNLTLLPQDLNSSAGNKGWKEKLLYYQSVAEKDPAKIDDIKRRAAALEIDLNPDTIQLLKGSHFINEHLSSVSSMSADDVWNKELVDNRTDAILDIIWNKVSTWIFN</sequence>
<dbReference type="Proteomes" id="UP000006008">
    <property type="component" value="Unassembled WGS sequence"/>
</dbReference>
<dbReference type="AlphaFoldDB" id="G5H7Q5"/>
<comment type="caution">
    <text evidence="2">The sequence shown here is derived from an EMBL/GenBank/DDBJ whole genome shotgun (WGS) entry which is preliminary data.</text>
</comment>
<evidence type="ECO:0000259" key="1">
    <source>
        <dbReference type="Pfam" id="PF07510"/>
    </source>
</evidence>
<keyword evidence="3" id="KW-1185">Reference proteome</keyword>
<organism evidence="2 3">
    <name type="scientific">Alistipes indistinctus YIT 12060</name>
    <dbReference type="NCBI Taxonomy" id="742725"/>
    <lineage>
        <taxon>Bacteria</taxon>
        <taxon>Pseudomonadati</taxon>
        <taxon>Bacteroidota</taxon>
        <taxon>Bacteroidia</taxon>
        <taxon>Bacteroidales</taxon>
        <taxon>Rikenellaceae</taxon>
        <taxon>Alistipes</taxon>
    </lineage>
</organism>
<gene>
    <name evidence="2" type="ORF">HMPREF9450_00708</name>
</gene>
<dbReference type="EMBL" id="ADLD01000009">
    <property type="protein sequence ID" value="EHB92504.1"/>
    <property type="molecule type" value="Genomic_DNA"/>
</dbReference>
<protein>
    <recommendedName>
        <fullName evidence="1">GmrSD restriction endonucleases C-terminal domain-containing protein</fullName>
    </recommendedName>
</protein>